<keyword evidence="1" id="KW-0732">Signal</keyword>
<dbReference type="KEGG" id="osg:BST96_12415"/>
<dbReference type="RefSeq" id="WP_085759012.1">
    <property type="nucleotide sequence ID" value="NZ_CP019343.1"/>
</dbReference>
<dbReference type="STRING" id="716816.BST96_12415"/>
<dbReference type="Proteomes" id="UP000193450">
    <property type="component" value="Chromosome"/>
</dbReference>
<feature type="chain" id="PRO_5012643367" evidence="1">
    <location>
        <begin position="22"/>
        <end position="124"/>
    </location>
</feature>
<keyword evidence="3" id="KW-1185">Reference proteome</keyword>
<evidence type="ECO:0000256" key="1">
    <source>
        <dbReference type="SAM" id="SignalP"/>
    </source>
</evidence>
<gene>
    <name evidence="2" type="ORF">BST96_12415</name>
</gene>
<reference evidence="2 3" key="1">
    <citation type="submission" date="2016-11" db="EMBL/GenBank/DDBJ databases">
        <title>Trade-off between light-utilization and light-protection in marine flavobacteria.</title>
        <authorList>
            <person name="Kumagai Y."/>
        </authorList>
    </citation>
    <scope>NUCLEOTIDE SEQUENCE [LARGE SCALE GENOMIC DNA]</scope>
    <source>
        <strain evidence="2 3">NBRC 107125</strain>
    </source>
</reference>
<evidence type="ECO:0000313" key="2">
    <source>
        <dbReference type="EMBL" id="ARN74848.1"/>
    </source>
</evidence>
<sequence length="124" mass="13876">MNKGITIIAIIGLLLSSQLFAQDPNEMVERLEKAQACMNEVDRTEFKRIESALNALQTELKQLCDQGKPDQAQKKAQAFAQELKGSMVIEQVKECAEILEDMMPEMAVLNMPEDFGDIDICGQQ</sequence>
<evidence type="ECO:0000313" key="3">
    <source>
        <dbReference type="Proteomes" id="UP000193450"/>
    </source>
</evidence>
<name>A0A1X9N9U3_9GAMM</name>
<protein>
    <submittedName>
        <fullName evidence="2">Uncharacterized protein</fullName>
    </submittedName>
</protein>
<proteinExistence type="predicted"/>
<feature type="signal peptide" evidence="1">
    <location>
        <begin position="1"/>
        <end position="21"/>
    </location>
</feature>
<organism evidence="2 3">
    <name type="scientific">Oceanicoccus sagamiensis</name>
    <dbReference type="NCBI Taxonomy" id="716816"/>
    <lineage>
        <taxon>Bacteria</taxon>
        <taxon>Pseudomonadati</taxon>
        <taxon>Pseudomonadota</taxon>
        <taxon>Gammaproteobacteria</taxon>
        <taxon>Cellvibrionales</taxon>
        <taxon>Spongiibacteraceae</taxon>
        <taxon>Oceanicoccus</taxon>
    </lineage>
</organism>
<accession>A0A1X9N9U3</accession>
<dbReference type="AlphaFoldDB" id="A0A1X9N9U3"/>
<dbReference type="EMBL" id="CP019343">
    <property type="protein sequence ID" value="ARN74848.1"/>
    <property type="molecule type" value="Genomic_DNA"/>
</dbReference>